<evidence type="ECO:0000313" key="13">
    <source>
        <dbReference type="EMBL" id="KAK9766858.1"/>
    </source>
</evidence>
<evidence type="ECO:0000256" key="11">
    <source>
        <dbReference type="HAMAP-Rule" id="MF_03193"/>
    </source>
</evidence>
<keyword evidence="8 11" id="KW-0503">Monooxygenase</keyword>
<dbReference type="GO" id="GO:0004497">
    <property type="term" value="F:monooxygenase activity"/>
    <property type="evidence" value="ECO:0007669"/>
    <property type="project" value="UniProtKB-KW"/>
</dbReference>
<accession>A0ABR2WZA1</accession>
<dbReference type="PRINTS" id="PR00420">
    <property type="entry name" value="RNGMNOXGNASE"/>
</dbReference>
<dbReference type="InterPro" id="IPR051205">
    <property type="entry name" value="UbiH/COQ6_monooxygenase"/>
</dbReference>
<protein>
    <recommendedName>
        <fullName evidence="11">Ubiquinone biosynthesis monooxygenase COQ6, mitochondrial</fullName>
        <ecNumber evidence="11">1.14.15.45</ecNumber>
    </recommendedName>
    <alternativeName>
        <fullName evidence="11">2-methoxy-6-polyprenolphenol 4-hydroxylase</fullName>
        <ecNumber evidence="11">1.14.15.46</ecNumber>
    </alternativeName>
</protein>
<keyword evidence="6 11" id="KW-0274">FAD</keyword>
<dbReference type="PANTHER" id="PTHR43876:SF7">
    <property type="entry name" value="UBIQUINONE BIOSYNTHESIS MONOOXYGENASE COQ6, MITOCHONDRIAL"/>
    <property type="match status" value="1"/>
</dbReference>
<feature type="domain" description="FAD-binding" evidence="12">
    <location>
        <begin position="382"/>
        <end position="470"/>
    </location>
</feature>
<sequence length="529" mass="58625">MYRGTPKILAHLSNKSLFSTHIGRSLVTCTSSFRTFHSQSNSLQAMPLNENSPEKGKLEKQYDIVILGGGIAGSSLACALAGAPELRDKKIALLDAFDLGKVRDWVPPEKGFMNRVVSLTPSSVKFLRKIGAWEKVHVERSMPYQHMEVWDGLGEGRVQFSTDMLNFPTEAMAWIIENNNIQSAVLQKLEQHENVIDVIDSSKVQDIFRTEPSELSTDDQVDVSEWPVVKLENGTLLRTRLLIGADGVNSPVRKFAQIESYGWDYDQHGVVATLQHHPDIEEPSDMVNTTAWQRFLPTGPIAMLPLDSNHSSLVWSVPPKLAVKLKACPPELFSQLVNAAFRLAPADLDYLYTQISEDGQSLSDISGEIEWREEQSGQVAVHRNLPPTVFNVQDKSRASFPFRLRNAERYVEDRLALVGDAAHATHPLAGQGLNYGLGDVESMSQVIINAVRSGQDIGNINVLTQYSSERFFPNAAMLGAVDKLKRLFAFNSAPIVWARSFGLDSTNALGPLKTQIIKYAMGLETSVKP</sequence>
<evidence type="ECO:0000256" key="9">
    <source>
        <dbReference type="ARBA" id="ARBA00023128"/>
    </source>
</evidence>
<evidence type="ECO:0000256" key="10">
    <source>
        <dbReference type="ARBA" id="ARBA00023136"/>
    </source>
</evidence>
<evidence type="ECO:0000256" key="5">
    <source>
        <dbReference type="ARBA" id="ARBA00022792"/>
    </source>
</evidence>
<dbReference type="NCBIfam" id="TIGR01988">
    <property type="entry name" value="Ubi-OHases"/>
    <property type="match status" value="1"/>
</dbReference>
<dbReference type="InterPro" id="IPR018168">
    <property type="entry name" value="Ubi_Hdrlase_CS"/>
</dbReference>
<dbReference type="EC" id="1.14.15.46" evidence="11"/>
<dbReference type="Proteomes" id="UP001479436">
    <property type="component" value="Unassembled WGS sequence"/>
</dbReference>
<evidence type="ECO:0000256" key="1">
    <source>
        <dbReference type="ARBA" id="ARBA00001974"/>
    </source>
</evidence>
<dbReference type="PROSITE" id="PS01304">
    <property type="entry name" value="UBIH"/>
    <property type="match status" value="1"/>
</dbReference>
<comment type="subunit">
    <text evidence="11">Component of a multi-subunit COQ enzyme complex, composed of at least COQ3, COQ4, COQ5, COQ6, COQ7 and COQ9.</text>
</comment>
<evidence type="ECO:0000313" key="14">
    <source>
        <dbReference type="Proteomes" id="UP001479436"/>
    </source>
</evidence>
<dbReference type="Gene3D" id="3.50.50.60">
    <property type="entry name" value="FAD/NAD(P)-binding domain"/>
    <property type="match status" value="2"/>
</dbReference>
<keyword evidence="9 11" id="KW-0496">Mitochondrion</keyword>
<proteinExistence type="inferred from homology"/>
<evidence type="ECO:0000256" key="7">
    <source>
        <dbReference type="ARBA" id="ARBA00023002"/>
    </source>
</evidence>
<dbReference type="HAMAP" id="MF_03193">
    <property type="entry name" value="COQ6_monooxygenase"/>
    <property type="match status" value="1"/>
</dbReference>
<comment type="caution">
    <text evidence="13">The sequence shown here is derived from an EMBL/GenBank/DDBJ whole genome shotgun (WGS) entry which is preliminary data.</text>
</comment>
<comment type="pathway">
    <text evidence="11">Cofactor biosynthesis; ubiquinone biosynthesis.</text>
</comment>
<reference evidence="13 14" key="1">
    <citation type="submission" date="2023-04" db="EMBL/GenBank/DDBJ databases">
        <title>Genome of Basidiobolus ranarum AG-B5.</title>
        <authorList>
            <person name="Stajich J.E."/>
            <person name="Carter-House D."/>
            <person name="Gryganskyi A."/>
        </authorList>
    </citation>
    <scope>NUCLEOTIDE SEQUENCE [LARGE SCALE GENOMIC DNA]</scope>
    <source>
        <strain evidence="13 14">AG-B5</strain>
    </source>
</reference>
<organism evidence="13 14">
    <name type="scientific">Basidiobolus ranarum</name>
    <dbReference type="NCBI Taxonomy" id="34480"/>
    <lineage>
        <taxon>Eukaryota</taxon>
        <taxon>Fungi</taxon>
        <taxon>Fungi incertae sedis</taxon>
        <taxon>Zoopagomycota</taxon>
        <taxon>Entomophthoromycotina</taxon>
        <taxon>Basidiobolomycetes</taxon>
        <taxon>Basidiobolales</taxon>
        <taxon>Basidiobolaceae</taxon>
        <taxon>Basidiobolus</taxon>
    </lineage>
</organism>
<keyword evidence="13" id="KW-0830">Ubiquinone</keyword>
<comment type="subcellular location">
    <subcellularLocation>
        <location evidence="11">Mitochondrion inner membrane</location>
        <topology evidence="11">Peripheral membrane protein</topology>
        <orientation evidence="11">Matrix side</orientation>
    </subcellularLocation>
</comment>
<keyword evidence="7 11" id="KW-0560">Oxidoreductase</keyword>
<dbReference type="Pfam" id="PF01494">
    <property type="entry name" value="FAD_binding_3"/>
    <property type="match status" value="2"/>
</dbReference>
<dbReference type="EC" id="1.14.15.45" evidence="11"/>
<comment type="similarity">
    <text evidence="2 11">Belongs to the UbiH/COQ6 family.</text>
</comment>
<evidence type="ECO:0000256" key="3">
    <source>
        <dbReference type="ARBA" id="ARBA00022630"/>
    </source>
</evidence>
<dbReference type="SUPFAM" id="SSF51905">
    <property type="entry name" value="FAD/NAD(P)-binding domain"/>
    <property type="match status" value="1"/>
</dbReference>
<feature type="domain" description="FAD-binding" evidence="12">
    <location>
        <begin position="63"/>
        <end position="323"/>
    </location>
</feature>
<dbReference type="EMBL" id="JASJQH010000118">
    <property type="protein sequence ID" value="KAK9766858.1"/>
    <property type="molecule type" value="Genomic_DNA"/>
</dbReference>
<evidence type="ECO:0000256" key="6">
    <source>
        <dbReference type="ARBA" id="ARBA00022827"/>
    </source>
</evidence>
<comment type="cofactor">
    <cofactor evidence="1 11">
        <name>FAD</name>
        <dbReference type="ChEBI" id="CHEBI:57692"/>
    </cofactor>
</comment>
<keyword evidence="3 11" id="KW-0285">Flavoprotein</keyword>
<keyword evidence="5 11" id="KW-0999">Mitochondrion inner membrane</keyword>
<gene>
    <name evidence="11 13" type="primary">COQ6</name>
    <name evidence="13" type="ORF">K7432_003754</name>
</gene>
<keyword evidence="14" id="KW-1185">Reference proteome</keyword>
<name>A0ABR2WZA1_9FUNG</name>
<evidence type="ECO:0000256" key="8">
    <source>
        <dbReference type="ARBA" id="ARBA00023033"/>
    </source>
</evidence>
<evidence type="ECO:0000259" key="12">
    <source>
        <dbReference type="Pfam" id="PF01494"/>
    </source>
</evidence>
<evidence type="ECO:0000256" key="2">
    <source>
        <dbReference type="ARBA" id="ARBA00005349"/>
    </source>
</evidence>
<comment type="function">
    <text evidence="11">FAD-dependent monooxygenase required for two non-consecutive steps during ubiquinone biosynthesis. Required for the C5-ring hydroxylation during ubiquinone biosynthesis by catalyzing the hydroxylation of 4-hydroxy-3-(all-trans-polyprenyl)benzoic acid to 3,4-dihydroxy-5-(all-trans-polyprenyl)benzoic acid. Also acts downstream of coq4, for the C1-hydroxylation during ubiquinone biosynthesis by catalyzing the hydroxylation of 2-methoxy-6-(all-trans-polyprenyl)phenol to 2-methoxy-6-(all-trans-polyprenyl)benzene-1,4-diol. The electrons required for the hydroxylation reaction are funneled indirectly to coq6 from NADPH via a ferredoxin/ferredoxin reductase system.</text>
</comment>
<dbReference type="InterPro" id="IPR010971">
    <property type="entry name" value="UbiH/COQ6"/>
</dbReference>
<comment type="catalytic activity">
    <reaction evidence="11">
        <text>a 2-methoxy-6-(all-trans-polyprenyl)phenol + 2 reduced [2Fe-2S]-[ferredoxin] + O2 + 2 H(+) = a 2-methoxy-6-(all-trans-polyprenyl)benzene-1,4-diol + 2 oxidized [2Fe-2S]-[ferredoxin] + H2O</text>
        <dbReference type="Rhea" id="RHEA:81183"/>
        <dbReference type="Rhea" id="RHEA-COMP:9551"/>
        <dbReference type="Rhea" id="RHEA-COMP:10000"/>
        <dbReference type="Rhea" id="RHEA-COMP:10001"/>
        <dbReference type="Rhea" id="RHEA-COMP:10858"/>
        <dbReference type="ChEBI" id="CHEBI:15377"/>
        <dbReference type="ChEBI" id="CHEBI:15378"/>
        <dbReference type="ChEBI" id="CHEBI:15379"/>
        <dbReference type="ChEBI" id="CHEBI:33737"/>
        <dbReference type="ChEBI" id="CHEBI:33738"/>
        <dbReference type="ChEBI" id="CHEBI:62731"/>
        <dbReference type="ChEBI" id="CHEBI:84166"/>
        <dbReference type="EC" id="1.14.15.46"/>
    </reaction>
</comment>
<keyword evidence="10 11" id="KW-0472">Membrane</keyword>
<dbReference type="InterPro" id="IPR000689">
    <property type="entry name" value="UbQ_mOase_COQ6"/>
</dbReference>
<dbReference type="PANTHER" id="PTHR43876">
    <property type="entry name" value="UBIQUINONE BIOSYNTHESIS MONOOXYGENASE COQ6, MITOCHONDRIAL"/>
    <property type="match status" value="1"/>
</dbReference>
<keyword evidence="4 11" id="KW-0831">Ubiquinone biosynthesis</keyword>
<dbReference type="InterPro" id="IPR002938">
    <property type="entry name" value="FAD-bd"/>
</dbReference>
<dbReference type="InterPro" id="IPR036188">
    <property type="entry name" value="FAD/NAD-bd_sf"/>
</dbReference>
<comment type="catalytic activity">
    <reaction evidence="11">
        <text>a 4-hydroxy-3-(all-trans-polyprenyl)benzoate + 2 reduced [2Fe-2S]-[ferredoxin] + O2 + 2 H(+) = a 3,4-dihydroxy-5-(all-trans-polyprenyl)benzoate + 2 oxidized [2Fe-2S]-[ferredoxin] + H2O</text>
        <dbReference type="Rhea" id="RHEA:81195"/>
        <dbReference type="Rhea" id="RHEA-COMP:9514"/>
        <dbReference type="Rhea" id="RHEA-COMP:10000"/>
        <dbReference type="Rhea" id="RHEA-COMP:10001"/>
        <dbReference type="Rhea" id="RHEA-COMP:10930"/>
        <dbReference type="ChEBI" id="CHEBI:15377"/>
        <dbReference type="ChEBI" id="CHEBI:15378"/>
        <dbReference type="ChEBI" id="CHEBI:15379"/>
        <dbReference type="ChEBI" id="CHEBI:33737"/>
        <dbReference type="ChEBI" id="CHEBI:33738"/>
        <dbReference type="ChEBI" id="CHEBI:64694"/>
        <dbReference type="ChEBI" id="CHEBI:78396"/>
        <dbReference type="EC" id="1.14.15.45"/>
    </reaction>
</comment>
<evidence type="ECO:0000256" key="4">
    <source>
        <dbReference type="ARBA" id="ARBA00022688"/>
    </source>
</evidence>